<dbReference type="EMBL" id="KV425888">
    <property type="protein sequence ID" value="KZW02475.1"/>
    <property type="molecule type" value="Genomic_DNA"/>
</dbReference>
<gene>
    <name evidence="4" type="ORF">EXIGLDRAFT_829353</name>
</gene>
<feature type="transmembrane region" description="Helical" evidence="2">
    <location>
        <begin position="207"/>
        <end position="231"/>
    </location>
</feature>
<evidence type="ECO:0000313" key="5">
    <source>
        <dbReference type="Proteomes" id="UP000077266"/>
    </source>
</evidence>
<dbReference type="Proteomes" id="UP000077266">
    <property type="component" value="Unassembled WGS sequence"/>
</dbReference>
<feature type="domain" description="DUF6535" evidence="3">
    <location>
        <begin position="54"/>
        <end position="236"/>
    </location>
</feature>
<evidence type="ECO:0000256" key="1">
    <source>
        <dbReference type="SAM" id="MobiDB-lite"/>
    </source>
</evidence>
<evidence type="ECO:0000256" key="2">
    <source>
        <dbReference type="SAM" id="Phobius"/>
    </source>
</evidence>
<protein>
    <recommendedName>
        <fullName evidence="3">DUF6535 domain-containing protein</fullName>
    </recommendedName>
</protein>
<proteinExistence type="predicted"/>
<evidence type="ECO:0000313" key="4">
    <source>
        <dbReference type="EMBL" id="KZW02475.1"/>
    </source>
</evidence>
<feature type="transmembrane region" description="Helical" evidence="2">
    <location>
        <begin position="154"/>
        <end position="172"/>
    </location>
</feature>
<feature type="transmembrane region" description="Helical" evidence="2">
    <location>
        <begin position="243"/>
        <end position="266"/>
    </location>
</feature>
<dbReference type="AlphaFoldDB" id="A0A165PPG0"/>
<evidence type="ECO:0000259" key="3">
    <source>
        <dbReference type="Pfam" id="PF20153"/>
    </source>
</evidence>
<keyword evidence="5" id="KW-1185">Reference proteome</keyword>
<sequence length="540" mass="60043">MDYTGSPPQTQRPQGLQHGPYIASYPPEELKTEFQRKYPPDPFGKEMEASARVWKVFKDEATNHDKTLLAGWNKTLDILLIFAGLFSAVATAFVIESYKLLQPDYEEYIATALFVAFSARNASDASGALLESTLDLRNPADFAPLRSSRWLNGMWFTSLVLSLLVAFLCILLKQWLEEYNGRISAPFPSVRQWARRRTFYFDGVTDWAVPVFIAILPLLLHAALFLFLAGLGLLLLPLDSVNAVWLVTLTGCLAIFYVVSTVLPFMRPDCPSTTPLIRLLRMPLRILGLRILMWISFLAVSPNVEGPVPDDRAGNEPLSPMQRYFLRNVASVVAFSRRASSIGISAIGLLVPPRLRSRMMETYWRLHYQFAATSSSVTDPSLRGREFSDIEQEQLEARALQWLVTSRSTAEVVVVGFQAIGALPPWSPVAATLRQIDDLTGLFSRSLRALYRLGTDTDTCSPADISRSLRSAKCLLMPSMASIMVGAAACDQFDKALAGIPHYDWPFLRDAEIVTVLIEMAPSRLSPSFPALYCAASAAQ</sequence>
<feature type="region of interest" description="Disordered" evidence="1">
    <location>
        <begin position="1"/>
        <end position="24"/>
    </location>
</feature>
<feature type="transmembrane region" description="Helical" evidence="2">
    <location>
        <begin position="287"/>
        <end position="304"/>
    </location>
</feature>
<keyword evidence="2" id="KW-0472">Membrane</keyword>
<dbReference type="InParanoid" id="A0A165PPG0"/>
<name>A0A165PPG0_EXIGL</name>
<reference evidence="4 5" key="1">
    <citation type="journal article" date="2016" name="Mol. Biol. Evol.">
        <title>Comparative Genomics of Early-Diverging Mushroom-Forming Fungi Provides Insights into the Origins of Lignocellulose Decay Capabilities.</title>
        <authorList>
            <person name="Nagy L.G."/>
            <person name="Riley R."/>
            <person name="Tritt A."/>
            <person name="Adam C."/>
            <person name="Daum C."/>
            <person name="Floudas D."/>
            <person name="Sun H."/>
            <person name="Yadav J.S."/>
            <person name="Pangilinan J."/>
            <person name="Larsson K.H."/>
            <person name="Matsuura K."/>
            <person name="Barry K."/>
            <person name="Labutti K."/>
            <person name="Kuo R."/>
            <person name="Ohm R.A."/>
            <person name="Bhattacharya S.S."/>
            <person name="Shirouzu T."/>
            <person name="Yoshinaga Y."/>
            <person name="Martin F.M."/>
            <person name="Grigoriev I.V."/>
            <person name="Hibbett D.S."/>
        </authorList>
    </citation>
    <scope>NUCLEOTIDE SEQUENCE [LARGE SCALE GENOMIC DNA]</scope>
    <source>
        <strain evidence="4 5">HHB12029</strain>
    </source>
</reference>
<accession>A0A165PPG0</accession>
<feature type="compositionally biased region" description="Polar residues" evidence="1">
    <location>
        <begin position="1"/>
        <end position="14"/>
    </location>
</feature>
<feature type="transmembrane region" description="Helical" evidence="2">
    <location>
        <begin position="76"/>
        <end position="95"/>
    </location>
</feature>
<organism evidence="4 5">
    <name type="scientific">Exidia glandulosa HHB12029</name>
    <dbReference type="NCBI Taxonomy" id="1314781"/>
    <lineage>
        <taxon>Eukaryota</taxon>
        <taxon>Fungi</taxon>
        <taxon>Dikarya</taxon>
        <taxon>Basidiomycota</taxon>
        <taxon>Agaricomycotina</taxon>
        <taxon>Agaricomycetes</taxon>
        <taxon>Auriculariales</taxon>
        <taxon>Exidiaceae</taxon>
        <taxon>Exidia</taxon>
    </lineage>
</organism>
<dbReference type="Pfam" id="PF20153">
    <property type="entry name" value="DUF6535"/>
    <property type="match status" value="1"/>
</dbReference>
<keyword evidence="2" id="KW-0812">Transmembrane</keyword>
<keyword evidence="2" id="KW-1133">Transmembrane helix</keyword>
<dbReference type="InterPro" id="IPR045338">
    <property type="entry name" value="DUF6535"/>
</dbReference>
<dbReference type="STRING" id="1314781.A0A165PPG0"/>